<evidence type="ECO:0000313" key="4">
    <source>
        <dbReference type="EMBL" id="KAL0183463.1"/>
    </source>
</evidence>
<dbReference type="EC" id="3.1.26.4" evidence="2"/>
<dbReference type="InterPro" id="IPR008042">
    <property type="entry name" value="Retrotrans_Pao"/>
</dbReference>
<feature type="domain" description="Integrase catalytic" evidence="3">
    <location>
        <begin position="704"/>
        <end position="890"/>
    </location>
</feature>
<dbReference type="AlphaFoldDB" id="A0ABD0QB84"/>
<dbReference type="Gene3D" id="3.30.420.10">
    <property type="entry name" value="Ribonuclease H-like superfamily/Ribonuclease H"/>
    <property type="match status" value="1"/>
</dbReference>
<proteinExistence type="inferred from homology"/>
<evidence type="ECO:0000256" key="1">
    <source>
        <dbReference type="ARBA" id="ARBA00010879"/>
    </source>
</evidence>
<dbReference type="Pfam" id="PF00078">
    <property type="entry name" value="RVT_1"/>
    <property type="match status" value="1"/>
</dbReference>
<dbReference type="InterPro" id="IPR012337">
    <property type="entry name" value="RNaseH-like_sf"/>
</dbReference>
<dbReference type="InterPro" id="IPR000477">
    <property type="entry name" value="RT_dom"/>
</dbReference>
<keyword evidence="5" id="KW-1185">Reference proteome</keyword>
<dbReference type="InterPro" id="IPR043128">
    <property type="entry name" value="Rev_trsase/Diguanyl_cyclase"/>
</dbReference>
<dbReference type="InterPro" id="IPR043502">
    <property type="entry name" value="DNA/RNA_pol_sf"/>
</dbReference>
<reference evidence="4 5" key="1">
    <citation type="submission" date="2024-05" db="EMBL/GenBank/DDBJ databases">
        <title>Genome sequencing and assembly of Indian major carp, Cirrhinus mrigala (Hamilton, 1822).</title>
        <authorList>
            <person name="Mohindra V."/>
            <person name="Chowdhury L.M."/>
            <person name="Lal K."/>
            <person name="Jena J.K."/>
        </authorList>
    </citation>
    <scope>NUCLEOTIDE SEQUENCE [LARGE SCALE GENOMIC DNA]</scope>
    <source>
        <strain evidence="4">CM1030</strain>
        <tissue evidence="4">Blood</tissue>
    </source>
</reference>
<gene>
    <name evidence="4" type="ORF">M9458_022838</name>
</gene>
<name>A0ABD0QB84_CIRMR</name>
<evidence type="ECO:0000256" key="2">
    <source>
        <dbReference type="ARBA" id="ARBA00012180"/>
    </source>
</evidence>
<comment type="caution">
    <text evidence="4">The sequence shown here is derived from an EMBL/GenBank/DDBJ whole genome shotgun (WGS) entry which is preliminary data.</text>
</comment>
<dbReference type="PANTHER" id="PTHR47331">
    <property type="entry name" value="PHD-TYPE DOMAIN-CONTAINING PROTEIN"/>
    <property type="match status" value="1"/>
</dbReference>
<dbReference type="PANTHER" id="PTHR47331:SF1">
    <property type="entry name" value="GAG-LIKE PROTEIN"/>
    <property type="match status" value="1"/>
</dbReference>
<organism evidence="4 5">
    <name type="scientific">Cirrhinus mrigala</name>
    <name type="common">Mrigala</name>
    <dbReference type="NCBI Taxonomy" id="683832"/>
    <lineage>
        <taxon>Eukaryota</taxon>
        <taxon>Metazoa</taxon>
        <taxon>Chordata</taxon>
        <taxon>Craniata</taxon>
        <taxon>Vertebrata</taxon>
        <taxon>Euteleostomi</taxon>
        <taxon>Actinopterygii</taxon>
        <taxon>Neopterygii</taxon>
        <taxon>Teleostei</taxon>
        <taxon>Ostariophysi</taxon>
        <taxon>Cypriniformes</taxon>
        <taxon>Cyprinidae</taxon>
        <taxon>Labeoninae</taxon>
        <taxon>Labeonini</taxon>
        <taxon>Cirrhinus</taxon>
    </lineage>
</organism>
<dbReference type="EMBL" id="JAMKFB020000010">
    <property type="protein sequence ID" value="KAL0183463.1"/>
    <property type="molecule type" value="Genomic_DNA"/>
</dbReference>
<dbReference type="SUPFAM" id="SSF56672">
    <property type="entry name" value="DNA/RNA polymerases"/>
    <property type="match status" value="1"/>
</dbReference>
<dbReference type="SUPFAM" id="SSF53098">
    <property type="entry name" value="Ribonuclease H-like"/>
    <property type="match status" value="1"/>
</dbReference>
<dbReference type="Pfam" id="PF17921">
    <property type="entry name" value="Integrase_H2C2"/>
    <property type="match status" value="1"/>
</dbReference>
<comment type="similarity">
    <text evidence="1">Belongs to the beta type-B retroviral polymerase family. HERV class-II K(HML-2) pol subfamily.</text>
</comment>
<dbReference type="InterPro" id="IPR041588">
    <property type="entry name" value="Integrase_H2C2"/>
</dbReference>
<dbReference type="Proteomes" id="UP001529510">
    <property type="component" value="Unassembled WGS sequence"/>
</dbReference>
<dbReference type="GO" id="GO:0006259">
    <property type="term" value="P:DNA metabolic process"/>
    <property type="evidence" value="ECO:0007669"/>
    <property type="project" value="UniProtKB-ARBA"/>
</dbReference>
<feature type="non-terminal residue" evidence="4">
    <location>
        <position position="976"/>
    </location>
</feature>
<evidence type="ECO:0000259" key="3">
    <source>
        <dbReference type="PROSITE" id="PS50994"/>
    </source>
</evidence>
<evidence type="ECO:0000313" key="5">
    <source>
        <dbReference type="Proteomes" id="UP001529510"/>
    </source>
</evidence>
<dbReference type="GO" id="GO:0004523">
    <property type="term" value="F:RNA-DNA hybrid ribonuclease activity"/>
    <property type="evidence" value="ECO:0007669"/>
    <property type="project" value="UniProtKB-EC"/>
</dbReference>
<dbReference type="CDD" id="cd01644">
    <property type="entry name" value="RT_pepA17"/>
    <property type="match status" value="1"/>
</dbReference>
<dbReference type="InterPro" id="IPR036397">
    <property type="entry name" value="RNaseH_sf"/>
</dbReference>
<dbReference type="PROSITE" id="PS50994">
    <property type="entry name" value="INTEGRASE"/>
    <property type="match status" value="1"/>
</dbReference>
<sequence>MLQNSTIRVNVDGVQRYTTPLLRRTPVSSLHAEKDAVLSSLRSTERRLALDPEMAKAYCTEIQKLEVAGYVTKITAEEADKSTESWYIPHHVVHHNGKNRIVFNCSFQHQGQSLNSQLLPGPTLGPSLLGVLLRFRQHAVAISGDIKGVFHQVRLLPKDKPVLRFLWRDKEHDIYEWQVLPFGTTCSPCCAIFALQHHAQGHKSDMPELVNIVENSFYVDNCLYSTPTADEAKDVVDRLRQLLAEGGFDLRQWACNVPSVIQHLPAEALSTNSERWLTKANLWKQNLGWDDLIEPAHLRDKWLTWVREIPNLLQLQFPRVYTPDWTDNPSATRELHIFCDASERAYGSVAYLRTSDDQGHVSVTFVLARSRVAPRKCLSMPRLELSAALTGAQLAQVIQTELTLPINSVTLWSDSTTVLYWLTAESCRYKVFVGARVAEIQTLTDTAEWRYVDSAHNPADHITRGLTLAELIGPHQWSSGLAFLLKSADQWPSIPMIEVEPELSELKKAAFVSTISVNKPSLPDPNQFSTWQDLIQATVRSLHGAAAADSDSSGDAADYIEAEKLLLAQAQNDSFPLEVKALKTGQSIPTDSLLSSLAPEFDEATGLIREGGRLHWADNLDLEAIHPIALDPGHPVTKLLIKETDQRLLHPGSERVLAELRRQYWVLRGREAIRKYQHTCRDCQFWHAKPQTPQMADLPSSRLQLYKPPFYSTGVDCFGPFAVKVGRRQEKRWGVLYKCMTTRCVHLDLLDQLDTDAFLLSLRRFIARRGKPMELLCDNGTNFVGGDRELRETFNAMAPKHQELLAEQRIRFRFNPPSAPHFGGTWEREVKSVKSALRVILREQSVPEPVLQTLLVEVEGILNSKPLGYVSSDVADLDPVTPNLLLMGRRDASLPQVLYDSNNLLGRRRWRHSQVLADNFWTAFIRHHLPSLQDRQKWRKDGKELTVGQVVLIIDPQLPHALWPVGTVTETLAGAD</sequence>
<dbReference type="InterPro" id="IPR040676">
    <property type="entry name" value="DUF5641"/>
</dbReference>
<dbReference type="Gene3D" id="3.30.70.270">
    <property type="match status" value="1"/>
</dbReference>
<protein>
    <recommendedName>
        <fullName evidence="2">ribonuclease H</fullName>
        <ecNumber evidence="2">3.1.26.4</ecNumber>
    </recommendedName>
</protein>
<dbReference type="InterPro" id="IPR001584">
    <property type="entry name" value="Integrase_cat-core"/>
</dbReference>
<dbReference type="Pfam" id="PF05380">
    <property type="entry name" value="Peptidase_A17"/>
    <property type="match status" value="1"/>
</dbReference>
<dbReference type="Pfam" id="PF18701">
    <property type="entry name" value="DUF5641"/>
    <property type="match status" value="1"/>
</dbReference>
<dbReference type="Gene3D" id="3.10.10.10">
    <property type="entry name" value="HIV Type 1 Reverse Transcriptase, subunit A, domain 1"/>
    <property type="match status" value="1"/>
</dbReference>
<accession>A0ABD0QB84</accession>